<feature type="region of interest" description="Disordered" evidence="1">
    <location>
        <begin position="1"/>
        <end position="25"/>
    </location>
</feature>
<feature type="non-terminal residue" evidence="2">
    <location>
        <position position="194"/>
    </location>
</feature>
<dbReference type="RefSeq" id="WP_222579473.1">
    <property type="nucleotide sequence ID" value="NZ_JAHVHU010000006.1"/>
</dbReference>
<evidence type="ECO:0000313" key="3">
    <source>
        <dbReference type="Proteomes" id="UP000753961"/>
    </source>
</evidence>
<feature type="compositionally biased region" description="Polar residues" evidence="1">
    <location>
        <begin position="152"/>
        <end position="165"/>
    </location>
</feature>
<gene>
    <name evidence="2" type="ORF">KUV50_07440</name>
</gene>
<accession>A0A953LAV0</accession>
<dbReference type="EMBL" id="JAHVHU010000006">
    <property type="protein sequence ID" value="MBY5957956.1"/>
    <property type="molecule type" value="Genomic_DNA"/>
</dbReference>
<dbReference type="Proteomes" id="UP000753961">
    <property type="component" value="Unassembled WGS sequence"/>
</dbReference>
<proteinExistence type="predicted"/>
<dbReference type="AlphaFoldDB" id="A0A953LAV0"/>
<name>A0A953LAV0_9BACT</name>
<organism evidence="2 3">
    <name type="scientific">Membranihabitans marinus</name>
    <dbReference type="NCBI Taxonomy" id="1227546"/>
    <lineage>
        <taxon>Bacteria</taxon>
        <taxon>Pseudomonadati</taxon>
        <taxon>Bacteroidota</taxon>
        <taxon>Saprospiria</taxon>
        <taxon>Saprospirales</taxon>
        <taxon>Saprospiraceae</taxon>
        <taxon>Membranihabitans</taxon>
    </lineage>
</organism>
<feature type="region of interest" description="Disordered" evidence="1">
    <location>
        <begin position="152"/>
        <end position="174"/>
    </location>
</feature>
<comment type="caution">
    <text evidence="2">The sequence shown here is derived from an EMBL/GenBank/DDBJ whole genome shotgun (WGS) entry which is preliminary data.</text>
</comment>
<keyword evidence="3" id="KW-1185">Reference proteome</keyword>
<protein>
    <submittedName>
        <fullName evidence="2">Uncharacterized protein</fullName>
    </submittedName>
</protein>
<evidence type="ECO:0000256" key="1">
    <source>
        <dbReference type="SAM" id="MobiDB-lite"/>
    </source>
</evidence>
<evidence type="ECO:0000313" key="2">
    <source>
        <dbReference type="EMBL" id="MBY5957956.1"/>
    </source>
</evidence>
<sequence length="194" mass="21628">MSDTNTHTSRKRQRETQCLTPEPPHKCQTLSIPARPNCKCLTRTRTRAENASGKRSVWNLDRTWCQTLAGQASGKRSVWNLIYRTSARHYPCSHAPTANVLHEHAHEPETLAGNAVSGTWTASGVRHLQGKLAGSAVSGTWTTAEVPDTIHSRTPQLQMSDTNTHTSRKRQREAQCLEPDIPLKCQTLSMLTRP</sequence>
<reference evidence="2" key="1">
    <citation type="submission" date="2021-06" db="EMBL/GenBank/DDBJ databases">
        <title>44 bacteria genomes isolated from Dapeng, Shenzhen.</title>
        <authorList>
            <person name="Zheng W."/>
            <person name="Yu S."/>
            <person name="Huang Y."/>
        </authorList>
    </citation>
    <scope>NUCLEOTIDE SEQUENCE</scope>
    <source>
        <strain evidence="2">DP5N28-2</strain>
    </source>
</reference>